<evidence type="ECO:0000256" key="1">
    <source>
        <dbReference type="ARBA" id="ARBA00001957"/>
    </source>
</evidence>
<dbReference type="EMBL" id="CAMAPC010000030">
    <property type="protein sequence ID" value="CAH9067189.1"/>
    <property type="molecule type" value="Genomic_DNA"/>
</dbReference>
<gene>
    <name evidence="14" type="primary">dltA_14</name>
    <name evidence="14" type="ORF">PSECIP111854_04041</name>
</gene>
<comment type="pathway">
    <text evidence="3">Lipid metabolism; fatty acid biosynthesis.</text>
</comment>
<feature type="domain" description="PKS/mFAS DH" evidence="13">
    <location>
        <begin position="1"/>
        <end position="165"/>
    </location>
</feature>
<dbReference type="Gene3D" id="1.10.1200.10">
    <property type="entry name" value="ACP-like"/>
    <property type="match status" value="5"/>
</dbReference>
<dbReference type="Gene3D" id="3.40.50.12780">
    <property type="entry name" value="N-terminal domain of ligase-like"/>
    <property type="match status" value="1"/>
</dbReference>
<comment type="function">
    <text evidence="9">Involved in production of the polyketide antibiotic thailandamide.</text>
</comment>
<keyword evidence="8" id="KW-0677">Repeat</keyword>
<dbReference type="InterPro" id="IPR014031">
    <property type="entry name" value="Ketoacyl_synth_C"/>
</dbReference>
<evidence type="ECO:0000256" key="10">
    <source>
        <dbReference type="PROSITE-ProRule" id="PRU01363"/>
    </source>
</evidence>
<dbReference type="Gene3D" id="3.30.559.10">
    <property type="entry name" value="Chloramphenicol acetyltransferase-like domain"/>
    <property type="match status" value="2"/>
</dbReference>
<dbReference type="InterPro" id="IPR000873">
    <property type="entry name" value="AMP-dep_synth/lig_dom"/>
</dbReference>
<dbReference type="PROSITE" id="PS50075">
    <property type="entry name" value="CARRIER"/>
    <property type="match status" value="5"/>
</dbReference>
<proteinExistence type="inferred from homology"/>
<dbReference type="Pfam" id="PF00975">
    <property type="entry name" value="Thioesterase"/>
    <property type="match status" value="1"/>
</dbReference>
<dbReference type="RefSeq" id="WP_410007654.1">
    <property type="nucleotide sequence ID" value="NZ_CAMAPC010000030.1"/>
</dbReference>
<dbReference type="InterPro" id="IPR016039">
    <property type="entry name" value="Thiolase-like"/>
</dbReference>
<feature type="region of interest" description="C-terminal hotdog fold" evidence="10">
    <location>
        <begin position="20"/>
        <end position="165"/>
    </location>
</feature>
<dbReference type="PROSITE" id="PS52019">
    <property type="entry name" value="PKS_MFAS_DH"/>
    <property type="match status" value="1"/>
</dbReference>
<evidence type="ECO:0000256" key="7">
    <source>
        <dbReference type="ARBA" id="ARBA00022679"/>
    </source>
</evidence>
<feature type="domain" description="Carrier" evidence="11">
    <location>
        <begin position="2587"/>
        <end position="2662"/>
    </location>
</feature>
<dbReference type="PROSITE" id="PS52004">
    <property type="entry name" value="KS3_2"/>
    <property type="match status" value="1"/>
</dbReference>
<dbReference type="FunFam" id="1.10.1200.10:FF:000016">
    <property type="entry name" value="Non-ribosomal peptide synthase"/>
    <property type="match status" value="1"/>
</dbReference>
<dbReference type="SUPFAM" id="SSF56801">
    <property type="entry name" value="Acetyl-CoA synthetase-like"/>
    <property type="match status" value="2"/>
</dbReference>
<dbReference type="Pfam" id="PF00550">
    <property type="entry name" value="PP-binding"/>
    <property type="match status" value="5"/>
</dbReference>
<dbReference type="SUPFAM" id="SSF53474">
    <property type="entry name" value="alpha/beta-Hydrolases"/>
    <property type="match status" value="1"/>
</dbReference>
<dbReference type="PROSITE" id="PS00012">
    <property type="entry name" value="PHOSPHOPANTETHEINE"/>
    <property type="match status" value="1"/>
</dbReference>
<evidence type="ECO:0000256" key="4">
    <source>
        <dbReference type="ARBA" id="ARBA00006484"/>
    </source>
</evidence>
<dbReference type="InterPro" id="IPR023213">
    <property type="entry name" value="CAT-like_dom_sf"/>
</dbReference>
<dbReference type="InterPro" id="IPR018201">
    <property type="entry name" value="Ketoacyl_synth_AS"/>
</dbReference>
<dbReference type="Pfam" id="PF00668">
    <property type="entry name" value="Condensation"/>
    <property type="match status" value="2"/>
</dbReference>
<protein>
    <submittedName>
        <fullName evidence="14">D-alanine--D-alanyl carrier protein ligase</fullName>
        <ecNumber evidence="14">6.2.1.54</ecNumber>
    </submittedName>
</protein>
<dbReference type="InterPro" id="IPR054514">
    <property type="entry name" value="RhiE-like_linker"/>
</dbReference>
<dbReference type="SMART" id="SM00823">
    <property type="entry name" value="PKS_PP"/>
    <property type="match status" value="5"/>
</dbReference>
<dbReference type="CDD" id="cd08953">
    <property type="entry name" value="KR_2_SDR_x"/>
    <property type="match status" value="1"/>
</dbReference>
<dbReference type="FunFam" id="3.30.300.30:FF:000015">
    <property type="entry name" value="Nonribosomal peptide synthase SidD"/>
    <property type="match status" value="1"/>
</dbReference>
<dbReference type="SMART" id="SM00822">
    <property type="entry name" value="PKS_KR"/>
    <property type="match status" value="1"/>
</dbReference>
<evidence type="ECO:0000256" key="5">
    <source>
        <dbReference type="ARBA" id="ARBA00022450"/>
    </source>
</evidence>
<sequence>MATSSACAAIDITALREHLPQQLSAEECYKAYSAAGLEYGAGHKGITRLYISPEQVLGQLCLPTSLEREQEAYCLHPSLLDSALQASIGLSLAAGQDGGAQVPFALEQVTVYKRCPRQVWVLVEQAQGSSEQLKKLNITLCDEDGQVCVQLIGFSARALKTPVAPTQRERTSSTTVTTAPDNTLLLSSSMSRVLSDMEQSDTVLPQTICSFLPVGVTPDNAKVQYEQHVLTQDIVSAYNACAHTVLEVVQRLQQSKQEQLLQVLVPSEGEQALLQGIAGMLKATSIESPTLRTQMIAVDSTLDADAQWQMVSQAAKYPHEVCIAVKGPTLYGQSFTTQTFEASGATPWREDGVYLITGGLGGLGRLLMNKLRQSAPQSQIILVGRSDKTQDELAQLPTGVSYHAVNISDQEEVQPLLAHIQKQHGTLHGILHCAGVLKDGLLEHKTAADLEAVFASKVAGLVALDEGSAEIELDFFVAFSSLAGVTGNRGQGAYGAANAFMDQYMAARSRRSSGVSSSIAWPLWRDGGMSMPAAMEQKLFEYTGMRPLESEAGWQCLCQTLIQAVDKAVVLSGDTARLKQMLGAALSAPNSAPNGPVAERAISEVATAGLQEQIQHWMRTEVARLLKMSLEDVDVESEFSEFGFDSISLTEFGEELGRDGALELSPTVFFEYPTIASFAEYLAQEHSEVFIKRFGVEALQPVLAQAEPANVAYDVATEQQSLQKAEVLTHFQSPDLTEQIQSWMRSEVARLLKMSLEDVDIDSEFSEFGFDSISLTEFGEELSRDGTLELSPTVFFEYPTIASFAAYLAQAHSDVFIKRFGIHMQPGSSLVVERKVANTSVAVPVQEMNASQNVDVVGRMTWLSELSDVPARTESYESPRQEKRKVAVIGMSGCFPGAKDIQEYWDNLCNGKDCISEIPASRWNWQELEERGVTSMKWGGFIEGVEFFDAGFFDISSLEAQLMDPQHRLMLTHVWQTIDDAGYAPHQLAGSDTAIFVGTANTGYSELLTSNGLSSASMVPSMGPARVSYLLNIHGPSEPVETACSSALVAIHKAVELIGSGKSQMAFAGGINTLLSPLVHASFDRVGMLSSDGKCKSFGQNANGYVRGEGVGVLLLKSLSHAEQDGDHIYGVICGSAVNHGGRATSLTAPNPRAQAQLIEAAYKDAGVDPRTVGYIEAHGTGTDLGDPIEVNALKSAFKNLYDNTADHTQRQQDYSVPYCALGSVKSNIGHLELAAGAAAIIKTLLQVKHKTLAASLHSEQENPHVKLAQSPFYLVKETQPWQTLTAHDGAVLPRRAGVSSFGFGGVNAHIVVEEYVPKSVPRRVEEKSYLIVISAKSQRALDRRIETLLHGIEHANISENRLCDVAYTLQQGREAMPYRWASVVSNYKELIGALRSSQEQRPNFGVLRTEQIQSKEILNTLFKDDGFSSLLKEWIKQGKAQKVLELWVSGMAINWQELQAADGCQRVSLPSYPFEEQRYWFDDLIQSPNSVSFKQTKPVVEKSEQVERVKILTKPRNDIERELLVIWQDLLDRQDICVLDNFFDLGGSSIQASLMVTRVKRRLKLQLDVAVLFQNPNIESLAEMLKQAHTCDDESIPAQGLTQGPLSFAQVRLWLSEKIIGQSSIYNMPMTLRLSGFLNYQAMSKSLEEIVARHSILRTRFVEEHGEPKQCIDSTQSWSMQLVDKRDVEHEQVTAWVQHWHSQPYQLDEESGFRAALVICAEHEHLLLINMHHIISDGWSMQVLNYELNALYRAKVANEPLALPELPIQYIDYADWQHQEADNGVTTAQLYYWKTALQGMPKVLSLPLDYPRPAIQKHQGVNFRFSFGERISVLVSQFSRQHRVTPFMSLLAVYYVHLYELTGQLDIAVGTASANRGRTELEGLIGFFVNTLVLRGRIKTEMTFDALVAQVKSTTLSAFANQEITFEQIVEHLNPERSTSYSPLFQVYFSYVDLDQKGFDAQPTWDGSAIEDIAVEMCESQNGVIAQYDMSLSISESESGLQGCLNYDIDLFCEQSIEHMMNDYMALVERLLSNSGAPLGVGSRTITDSQTKAPSLTATPPVLDSFISRFNAQALRTPNADALVVDGQRYRFSDVDKRANQVAHYLVSRGINRSSKVGLYLKRESWLIPSLLGVLKAGAAYVPLDPELPAARLQLIIEQGELDLVICNIHQPKVSVPYMDISNVDWEKLPNTTSDVTVEPQDNAYIIFTSGSTGVPKGVVIQHSALVNFIDGLRDVVGVISAERVLLNASTVFDASVQQIVQLCLGSTLYLIDEETRLSPQKMTEFLIENRIERMDCTPQQLKLLVQYWHATHCPTNLRTVLVGGEELDQVLWQQLNLLTEQTGCRFYNMYGPTECTVDATCAVIHEHDVPVLGQPLSNIDCYILDEKMTMCGPQEIGELYLSGKSLALGYINQPELTAQKFVPNPFSNVSGERMYRTGDLVMRSDDGQLMYVGRNDHQVKVRGHRIELGEIVNASKRLVGVQDAVIVTNKQLINAKVRAGTLAKEEHPSAVERLIAYILPQSGVDTSCLESETLRSQLKANLMDYMIPNVFVTVDSIPLTLNGKVSLAELPIPNGALQSNNSYAKPQSVIEKQLVQLWEDVLGVKPIGINDNFFDLGGHSLLAVQVITRLQQQLPYSTDVMALFANPTVAKLAQHLSQHQNNHTVVEITAQGQSQGPLSHEQFRLWLSEKMFGNSNVYNMPITLRLEGALDIVALERSLADIVVRHSVLRTRFVEHNGQPLQVIDSSEDWSLKKVNKSMETDEDIAAWTSRWHQLTYKLDIESGFRVVLVERSASEFLLLVNMHHIVSDGWSIQLFNYELNVLYQAHAQGQQPNLPRLPIQYIDYALWQHSDIAKTKNSEQLEYWKQTLTGLPTLLSLQTDKPRPAIQTFKGRDYAFDFGAEHRTLVEAFAQRHKVTPFMCLLAVFSVQLSLLSGQNDIGVGTASANRHRSELEGLVGFFVNTLVLRIQLTQQQTFHDLVEHVKKMTAGAFANQDVTFEQIVSHLSPKRDVSHSPLFQVYFSYVGKDQTQLVNEYEQPNQHVTSKDMSVSSVDVENTIAQYDISLVVTDDGEGLSGTVNFNTDLFEEHTIAKLAEQYGRLVKRLFSSPDDPIKQGIDAESNECVSSALLDNHSVAAEPSSFLKEFETQVEQNGQQIALTDGEHHETYATLNRKAEQFAKGLVAQGIGQETFVALCMPKSYRLLIALLGTLKAGAAYVPIDLKLPKRRQVLIINDCKPKLVITDGVDDTLNEHKLAIQYADVFAASKQEIALPEEVLANQTMYVIYTSGSTGEPKGVVNTHGAVSAFVHSAVDTYQISKDSRVMQFASISFDAAVEEILCTWYAGGRLILKPDEAVIDFEKLERLCVEQEITLLDLPTSVFHNYVSWKRQISETSPSSEWLPACVESVIIGGEKAQIELVKQWRLAMPQCRLFNTYGPTEASVVATVFEVTDASILTDVPIGKPLNGVSIYVLDGNLALVGDGEVGELYIAGSTLARGYLNKPKATASHWLTNPFSNDAGRMYRTGDLVKKNHNGDLEFMGRVDNQVKLRGFRVELGDIEAALLQNQKVIQAKVMLLEDASAPKLVAFVHTHYQKLVKTQCDDLRDCLAAILPNYMIPARFYEVGELPLTTNGKIDTQALLRYSKSDQECKQTVVQHDDIENRLQHVWQDLLATEHIDIHDNFFQIGGSSLLVMDLFERIDQEFGCKLNINTILSNPTIAGFASILRHGAQQGNDNSSFTLLRKGVEQKKAICLLHPIGGTLLSYAALVNNWRTALPIYGFESPALDRTNDYNFTSVESIAEHYADQLLSDFTGNTVTLVGWSYGGVLSYELAKALSGSRISVDSVVMLDSYYDITDLFGNENVSALVTIALDMGISYQSLIPLLVQNDSFETTTQKVFNILKEDRKIHEEFCLSSFSHHLEVVKMQNTALNNYTPKEGYSGTVQYIKASETERSEKVWERYIEDLEVTVIQGDHYSLFKPPMMENVIEILNKSLKLA</sequence>
<dbReference type="Pfam" id="PF00501">
    <property type="entry name" value="AMP-binding"/>
    <property type="match status" value="2"/>
</dbReference>
<dbReference type="GO" id="GO:0031177">
    <property type="term" value="F:phosphopantetheine binding"/>
    <property type="evidence" value="ECO:0007669"/>
    <property type="project" value="InterPro"/>
</dbReference>
<dbReference type="Pfam" id="PF00109">
    <property type="entry name" value="ketoacyl-synt"/>
    <property type="match status" value="1"/>
</dbReference>
<dbReference type="SUPFAM" id="SSF47336">
    <property type="entry name" value="ACP-like"/>
    <property type="match status" value="5"/>
</dbReference>
<dbReference type="Gene3D" id="3.40.50.980">
    <property type="match status" value="2"/>
</dbReference>
<dbReference type="GO" id="GO:0044550">
    <property type="term" value="P:secondary metabolite biosynthetic process"/>
    <property type="evidence" value="ECO:0007669"/>
    <property type="project" value="TreeGrafter"/>
</dbReference>
<comment type="similarity">
    <text evidence="4">Belongs to the short-chain dehydrogenases/reductases (SDR) family.</text>
</comment>
<dbReference type="Gene3D" id="3.40.50.720">
    <property type="entry name" value="NAD(P)-binding Rossmann-like Domain"/>
    <property type="match status" value="1"/>
</dbReference>
<feature type="domain" description="Carrier" evidence="11">
    <location>
        <begin position="1515"/>
        <end position="1590"/>
    </location>
</feature>
<dbReference type="InterPro" id="IPR042099">
    <property type="entry name" value="ANL_N_sf"/>
</dbReference>
<dbReference type="SUPFAM" id="SSF52777">
    <property type="entry name" value="CoA-dependent acyltransferases"/>
    <property type="match status" value="4"/>
</dbReference>
<evidence type="ECO:0000256" key="3">
    <source>
        <dbReference type="ARBA" id="ARBA00005194"/>
    </source>
</evidence>
<dbReference type="InterPro" id="IPR013968">
    <property type="entry name" value="PKS_KR"/>
</dbReference>
<dbReference type="PANTHER" id="PTHR45527">
    <property type="entry name" value="NONRIBOSOMAL PEPTIDE SYNTHETASE"/>
    <property type="match status" value="1"/>
</dbReference>
<dbReference type="GO" id="GO:0005737">
    <property type="term" value="C:cytoplasm"/>
    <property type="evidence" value="ECO:0007669"/>
    <property type="project" value="TreeGrafter"/>
</dbReference>
<dbReference type="InterPro" id="IPR036736">
    <property type="entry name" value="ACP-like_sf"/>
</dbReference>
<dbReference type="Gene3D" id="2.30.38.10">
    <property type="entry name" value="Luciferase, Domain 3"/>
    <property type="match status" value="1"/>
</dbReference>
<dbReference type="InterPro" id="IPR009081">
    <property type="entry name" value="PP-bd_ACP"/>
</dbReference>
<dbReference type="Gene3D" id="3.40.50.1820">
    <property type="entry name" value="alpha/beta hydrolase"/>
    <property type="match status" value="1"/>
</dbReference>
<dbReference type="InterPro" id="IPR029058">
    <property type="entry name" value="AB_hydrolase_fold"/>
</dbReference>
<evidence type="ECO:0000259" key="12">
    <source>
        <dbReference type="PROSITE" id="PS52004"/>
    </source>
</evidence>
<dbReference type="Gene3D" id="3.30.300.30">
    <property type="match status" value="2"/>
</dbReference>
<feature type="domain" description="Carrier" evidence="11">
    <location>
        <begin position="735"/>
        <end position="812"/>
    </location>
</feature>
<comment type="caution">
    <text evidence="10">Lacks conserved residue(s) required for the propagation of feature annotation.</text>
</comment>
<dbReference type="InterPro" id="IPR001242">
    <property type="entry name" value="Condensation_dom"/>
</dbReference>
<feature type="region of interest" description="N-terminal hotdog fold" evidence="10">
    <location>
        <begin position="1"/>
        <end position="3"/>
    </location>
</feature>
<evidence type="ECO:0000256" key="6">
    <source>
        <dbReference type="ARBA" id="ARBA00022553"/>
    </source>
</evidence>
<name>A0A9W4W093_9GAMM</name>
<keyword evidence="7" id="KW-0808">Transferase</keyword>
<dbReference type="CDD" id="cd19531">
    <property type="entry name" value="LCL_NRPS-like"/>
    <property type="match status" value="2"/>
</dbReference>
<dbReference type="PROSITE" id="PS00455">
    <property type="entry name" value="AMP_BINDING"/>
    <property type="match status" value="2"/>
</dbReference>
<dbReference type="InterPro" id="IPR049900">
    <property type="entry name" value="PKS_mFAS_DH"/>
</dbReference>
<dbReference type="FunFam" id="3.40.47.10:FF:000019">
    <property type="entry name" value="Polyketide synthase type I"/>
    <property type="match status" value="1"/>
</dbReference>
<dbReference type="GO" id="GO:0006633">
    <property type="term" value="P:fatty acid biosynthetic process"/>
    <property type="evidence" value="ECO:0007669"/>
    <property type="project" value="InterPro"/>
</dbReference>
<keyword evidence="14" id="KW-0436">Ligase</keyword>
<comment type="caution">
    <text evidence="14">The sequence shown here is derived from an EMBL/GenBank/DDBJ whole genome shotgun (WGS) entry which is preliminary data.</text>
</comment>
<dbReference type="InterPro" id="IPR057326">
    <property type="entry name" value="KR_dom"/>
</dbReference>
<dbReference type="InterPro" id="IPR036291">
    <property type="entry name" value="NAD(P)-bd_dom_sf"/>
</dbReference>
<dbReference type="EC" id="6.2.1.54" evidence="14"/>
<reference evidence="14" key="1">
    <citation type="submission" date="2022-07" db="EMBL/GenBank/DDBJ databases">
        <authorList>
            <person name="Criscuolo A."/>
        </authorList>
    </citation>
    <scope>NUCLEOTIDE SEQUENCE</scope>
    <source>
        <strain evidence="14">CIP111854</strain>
    </source>
</reference>
<organism evidence="14 15">
    <name type="scientific">Pseudoalteromonas holothuriae</name>
    <dbReference type="NCBI Taxonomy" id="2963714"/>
    <lineage>
        <taxon>Bacteria</taxon>
        <taxon>Pseudomonadati</taxon>
        <taxon>Pseudomonadota</taxon>
        <taxon>Gammaproteobacteria</taxon>
        <taxon>Alteromonadales</taxon>
        <taxon>Pseudoalteromonadaceae</taxon>
        <taxon>Pseudoalteromonas</taxon>
    </lineage>
</organism>
<dbReference type="FunFam" id="3.40.50.980:FF:000001">
    <property type="entry name" value="Non-ribosomal peptide synthetase"/>
    <property type="match status" value="2"/>
</dbReference>
<comment type="cofactor">
    <cofactor evidence="1">
        <name>pantetheine 4'-phosphate</name>
        <dbReference type="ChEBI" id="CHEBI:47942"/>
    </cofactor>
</comment>
<dbReference type="InterPro" id="IPR014030">
    <property type="entry name" value="Ketoacyl_synth_N"/>
</dbReference>
<dbReference type="CDD" id="cd05930">
    <property type="entry name" value="A_NRPS"/>
    <property type="match status" value="2"/>
</dbReference>
<dbReference type="InterPro" id="IPR020845">
    <property type="entry name" value="AMP-binding_CS"/>
</dbReference>
<keyword evidence="5" id="KW-0596">Phosphopantetheine</keyword>
<feature type="domain" description="Carrier" evidence="11">
    <location>
        <begin position="609"/>
        <end position="686"/>
    </location>
</feature>
<evidence type="ECO:0000313" key="15">
    <source>
        <dbReference type="Proteomes" id="UP001152467"/>
    </source>
</evidence>
<dbReference type="SMART" id="SM00825">
    <property type="entry name" value="PKS_KS"/>
    <property type="match status" value="1"/>
</dbReference>
<dbReference type="InterPro" id="IPR006162">
    <property type="entry name" value="Ppantetheine_attach_site"/>
</dbReference>
<dbReference type="Gene3D" id="3.30.559.30">
    <property type="entry name" value="Nonribosomal peptide synthetase, condensation domain"/>
    <property type="match status" value="2"/>
</dbReference>
<dbReference type="Pfam" id="PF14765">
    <property type="entry name" value="PS-DH"/>
    <property type="match status" value="1"/>
</dbReference>
<dbReference type="Pfam" id="PF22336">
    <property type="entry name" value="RhiE-like_linker"/>
    <property type="match status" value="1"/>
</dbReference>
<dbReference type="InterPro" id="IPR010071">
    <property type="entry name" value="AA_adenyl_dom"/>
</dbReference>
<dbReference type="GO" id="GO:0043041">
    <property type="term" value="P:amino acid activation for nonribosomal peptide biosynthetic process"/>
    <property type="evidence" value="ECO:0007669"/>
    <property type="project" value="TreeGrafter"/>
</dbReference>
<dbReference type="Pfam" id="PF08659">
    <property type="entry name" value="KR"/>
    <property type="match status" value="1"/>
</dbReference>
<dbReference type="PROSITE" id="PS00606">
    <property type="entry name" value="KS3_1"/>
    <property type="match status" value="1"/>
</dbReference>
<dbReference type="GO" id="GO:0016874">
    <property type="term" value="F:ligase activity"/>
    <property type="evidence" value="ECO:0007669"/>
    <property type="project" value="UniProtKB-KW"/>
</dbReference>
<dbReference type="InterPro" id="IPR020841">
    <property type="entry name" value="PKS_Beta-ketoAc_synthase_dom"/>
</dbReference>
<dbReference type="Proteomes" id="UP001152467">
    <property type="component" value="Unassembled WGS sequence"/>
</dbReference>
<dbReference type="Gene3D" id="1.10.1240.100">
    <property type="match status" value="1"/>
</dbReference>
<dbReference type="SMART" id="SM01294">
    <property type="entry name" value="PKS_PP_betabranch"/>
    <property type="match status" value="2"/>
</dbReference>
<comment type="pathway">
    <text evidence="2">Antibiotic biosynthesis.</text>
</comment>
<evidence type="ECO:0000256" key="2">
    <source>
        <dbReference type="ARBA" id="ARBA00004792"/>
    </source>
</evidence>
<dbReference type="NCBIfam" id="TIGR01733">
    <property type="entry name" value="AA-adenyl-dom"/>
    <property type="match status" value="2"/>
</dbReference>
<dbReference type="Pfam" id="PF02801">
    <property type="entry name" value="Ketoacyl-synt_C"/>
    <property type="match status" value="1"/>
</dbReference>
<dbReference type="Gene3D" id="3.40.47.10">
    <property type="match status" value="1"/>
</dbReference>
<evidence type="ECO:0000259" key="13">
    <source>
        <dbReference type="PROSITE" id="PS52019"/>
    </source>
</evidence>
<dbReference type="InterPro" id="IPR020806">
    <property type="entry name" value="PKS_PP-bd"/>
</dbReference>
<evidence type="ECO:0000256" key="9">
    <source>
        <dbReference type="ARBA" id="ARBA00054155"/>
    </source>
</evidence>
<dbReference type="GO" id="GO:0004315">
    <property type="term" value="F:3-oxoacyl-[acyl-carrier-protein] synthase activity"/>
    <property type="evidence" value="ECO:0007669"/>
    <property type="project" value="InterPro"/>
</dbReference>
<dbReference type="CDD" id="cd00833">
    <property type="entry name" value="PKS"/>
    <property type="match status" value="1"/>
</dbReference>
<dbReference type="Gene3D" id="3.10.129.110">
    <property type="entry name" value="Polyketide synthase dehydratase"/>
    <property type="match status" value="1"/>
</dbReference>
<dbReference type="SUPFAM" id="SSF53901">
    <property type="entry name" value="Thiolase-like"/>
    <property type="match status" value="1"/>
</dbReference>
<accession>A0A9W4W093</accession>
<dbReference type="SUPFAM" id="SSF51735">
    <property type="entry name" value="NAD(P)-binding Rossmann-fold domains"/>
    <property type="match status" value="1"/>
</dbReference>
<feature type="domain" description="Ketosynthase family 3 (KS3)" evidence="12">
    <location>
        <begin position="883"/>
        <end position="1315"/>
    </location>
</feature>
<feature type="domain" description="Carrier" evidence="11">
    <location>
        <begin position="3656"/>
        <end position="3731"/>
    </location>
</feature>
<dbReference type="InterPro" id="IPR049551">
    <property type="entry name" value="PKS_DH_C"/>
</dbReference>
<evidence type="ECO:0000259" key="11">
    <source>
        <dbReference type="PROSITE" id="PS50075"/>
    </source>
</evidence>
<dbReference type="InterPro" id="IPR001031">
    <property type="entry name" value="Thioesterase"/>
</dbReference>
<dbReference type="PANTHER" id="PTHR45527:SF1">
    <property type="entry name" value="FATTY ACID SYNTHASE"/>
    <property type="match status" value="1"/>
</dbReference>
<dbReference type="InterPro" id="IPR045851">
    <property type="entry name" value="AMP-bd_C_sf"/>
</dbReference>
<dbReference type="InterPro" id="IPR042104">
    <property type="entry name" value="PKS_dehydratase_sf"/>
</dbReference>
<keyword evidence="6" id="KW-0597">Phosphoprotein</keyword>
<keyword evidence="15" id="KW-1185">Reference proteome</keyword>
<evidence type="ECO:0000313" key="14">
    <source>
        <dbReference type="EMBL" id="CAH9067189.1"/>
    </source>
</evidence>
<evidence type="ECO:0000256" key="8">
    <source>
        <dbReference type="ARBA" id="ARBA00022737"/>
    </source>
</evidence>
<dbReference type="NCBIfam" id="NF003417">
    <property type="entry name" value="PRK04813.1"/>
    <property type="match status" value="2"/>
</dbReference>